<dbReference type="Pfam" id="PF20750">
    <property type="entry name" value="PAP_NTPase"/>
    <property type="match status" value="1"/>
</dbReference>
<sequence>APYPTMNHQRQQKHYGITSPISLACPKEIDHIYTQKLIDAMKPFGVFEDEEELNHRYVIENCKIFYCILFNH</sequence>
<name>A0A8C9Q6A8_SPEDA</name>
<feature type="domain" description="Poly(A) polymerase nucleotidyltransferase" evidence="1">
    <location>
        <begin position="16"/>
        <end position="59"/>
    </location>
</feature>
<dbReference type="InterPro" id="IPR043519">
    <property type="entry name" value="NT_sf"/>
</dbReference>
<proteinExistence type="predicted"/>
<organism evidence="2 3">
    <name type="scientific">Spermophilus dauricus</name>
    <name type="common">Daurian ground squirrel</name>
    <dbReference type="NCBI Taxonomy" id="99837"/>
    <lineage>
        <taxon>Eukaryota</taxon>
        <taxon>Metazoa</taxon>
        <taxon>Chordata</taxon>
        <taxon>Craniata</taxon>
        <taxon>Vertebrata</taxon>
        <taxon>Euteleostomi</taxon>
        <taxon>Mammalia</taxon>
        <taxon>Eutheria</taxon>
        <taxon>Euarchontoglires</taxon>
        <taxon>Glires</taxon>
        <taxon>Rodentia</taxon>
        <taxon>Sciuromorpha</taxon>
        <taxon>Sciuridae</taxon>
        <taxon>Xerinae</taxon>
        <taxon>Marmotini</taxon>
        <taxon>Spermophilus</taxon>
    </lineage>
</organism>
<keyword evidence="3" id="KW-1185">Reference proteome</keyword>
<protein>
    <recommendedName>
        <fullName evidence="1">Poly(A) polymerase nucleotidyltransferase domain-containing protein</fullName>
    </recommendedName>
</protein>
<dbReference type="Gene3D" id="1.10.1410.10">
    <property type="match status" value="1"/>
</dbReference>
<dbReference type="Ensembl" id="ENSSDAT00000019305.1">
    <property type="protein sequence ID" value="ENSSDAP00000016986.1"/>
    <property type="gene ID" value="ENSSDAG00000015374.1"/>
</dbReference>
<dbReference type="Proteomes" id="UP000694422">
    <property type="component" value="Unplaced"/>
</dbReference>
<evidence type="ECO:0000259" key="1">
    <source>
        <dbReference type="Pfam" id="PF20750"/>
    </source>
</evidence>
<dbReference type="Gene3D" id="3.30.460.10">
    <property type="entry name" value="Beta Polymerase, domain 2"/>
    <property type="match status" value="1"/>
</dbReference>
<accession>A0A8C9Q6A8</accession>
<dbReference type="InterPro" id="IPR048840">
    <property type="entry name" value="PolA_pol_NTPase"/>
</dbReference>
<dbReference type="AlphaFoldDB" id="A0A8C9Q6A8"/>
<reference evidence="2" key="2">
    <citation type="submission" date="2025-09" db="UniProtKB">
        <authorList>
            <consortium name="Ensembl"/>
        </authorList>
    </citation>
    <scope>IDENTIFICATION</scope>
</reference>
<evidence type="ECO:0000313" key="2">
    <source>
        <dbReference type="Ensembl" id="ENSSDAP00000016986.1"/>
    </source>
</evidence>
<reference evidence="2" key="1">
    <citation type="submission" date="2025-08" db="UniProtKB">
        <authorList>
            <consortium name="Ensembl"/>
        </authorList>
    </citation>
    <scope>IDENTIFICATION</scope>
</reference>
<evidence type="ECO:0000313" key="3">
    <source>
        <dbReference type="Proteomes" id="UP000694422"/>
    </source>
</evidence>